<dbReference type="Pfam" id="PF07737">
    <property type="entry name" value="ATLF"/>
    <property type="match status" value="1"/>
</dbReference>
<accession>A0A1L8WHG6</accession>
<organism evidence="4 5">
    <name type="scientific">Enterococcus ratti</name>
    <dbReference type="NCBI Taxonomy" id="150033"/>
    <lineage>
        <taxon>Bacteria</taxon>
        <taxon>Bacillati</taxon>
        <taxon>Bacillota</taxon>
        <taxon>Bacilli</taxon>
        <taxon>Lactobacillales</taxon>
        <taxon>Enterococcaceae</taxon>
        <taxon>Enterococcus</taxon>
    </lineage>
</organism>
<evidence type="ECO:0000313" key="4">
    <source>
        <dbReference type="EMBL" id="OJG80480.1"/>
    </source>
</evidence>
<dbReference type="SUPFAM" id="SSF56399">
    <property type="entry name" value="ADP-ribosylation"/>
    <property type="match status" value="1"/>
</dbReference>
<dbReference type="CDD" id="cd20493">
    <property type="entry name" value="M34_ATLF_C-like"/>
    <property type="match status" value="1"/>
</dbReference>
<protein>
    <submittedName>
        <fullName evidence="4">Uncharacterized protein</fullName>
    </submittedName>
</protein>
<dbReference type="GO" id="GO:0005576">
    <property type="term" value="C:extracellular region"/>
    <property type="evidence" value="ECO:0007669"/>
    <property type="project" value="InterPro"/>
</dbReference>
<proteinExistence type="predicted"/>
<dbReference type="GO" id="GO:0008237">
    <property type="term" value="F:metallopeptidase activity"/>
    <property type="evidence" value="ECO:0007669"/>
    <property type="project" value="InterPro"/>
</dbReference>
<reference evidence="4 5" key="1">
    <citation type="submission" date="2014-12" db="EMBL/GenBank/DDBJ databases">
        <title>Draft genome sequences of 29 type strains of Enterococci.</title>
        <authorList>
            <person name="Zhong Z."/>
            <person name="Sun Z."/>
            <person name="Liu W."/>
            <person name="Zhang W."/>
            <person name="Zhang H."/>
        </authorList>
    </citation>
    <scope>NUCLEOTIDE SEQUENCE [LARGE SCALE GENOMIC DNA]</scope>
    <source>
        <strain evidence="4 5">DSM 15687</strain>
    </source>
</reference>
<dbReference type="RefSeq" id="WP_071855719.1">
    <property type="nucleotide sequence ID" value="NZ_JXLB01000014.1"/>
</dbReference>
<dbReference type="EMBL" id="JXLB01000014">
    <property type="protein sequence ID" value="OJG80480.1"/>
    <property type="molecule type" value="Genomic_DNA"/>
</dbReference>
<feature type="domain" description="Anthrax toxin lethal/endema factor N-/C-terminal" evidence="3">
    <location>
        <begin position="359"/>
        <end position="460"/>
    </location>
</feature>
<dbReference type="InterPro" id="IPR014781">
    <property type="entry name" value="Anthrax_toxin_lethal/edema_N/C"/>
</dbReference>
<name>A0A1L8WHG6_9ENTE</name>
<evidence type="ECO:0000313" key="5">
    <source>
        <dbReference type="Proteomes" id="UP000182152"/>
    </source>
</evidence>
<dbReference type="InterPro" id="IPR003540">
    <property type="entry name" value="ADP-ribosyltransferase"/>
</dbReference>
<evidence type="ECO:0000259" key="3">
    <source>
        <dbReference type="Pfam" id="PF07737"/>
    </source>
</evidence>
<dbReference type="SUPFAM" id="SSF55486">
    <property type="entry name" value="Metalloproteases ('zincins'), catalytic domain"/>
    <property type="match status" value="1"/>
</dbReference>
<comment type="caution">
    <text evidence="4">The sequence shown here is derived from an EMBL/GenBank/DDBJ whole genome shotgun (WGS) entry which is preliminary data.</text>
</comment>
<feature type="domain" description="ADP ribosyltransferase" evidence="2">
    <location>
        <begin position="43"/>
        <end position="231"/>
    </location>
</feature>
<dbReference type="STRING" id="150033.RV14_GL000542"/>
<keyword evidence="5" id="KW-1185">Reference proteome</keyword>
<keyword evidence="1" id="KW-0732">Signal</keyword>
<dbReference type="AlphaFoldDB" id="A0A1L8WHG6"/>
<evidence type="ECO:0000256" key="1">
    <source>
        <dbReference type="SAM" id="SignalP"/>
    </source>
</evidence>
<gene>
    <name evidence="4" type="ORF">RV14_GL000542</name>
</gene>
<feature type="signal peptide" evidence="1">
    <location>
        <begin position="1"/>
        <end position="24"/>
    </location>
</feature>
<feature type="chain" id="PRO_5038443469" evidence="1">
    <location>
        <begin position="25"/>
        <end position="466"/>
    </location>
</feature>
<dbReference type="Pfam" id="PF03496">
    <property type="entry name" value="ADPrib_exo_Tox"/>
    <property type="match status" value="1"/>
</dbReference>
<dbReference type="Gene3D" id="3.90.176.10">
    <property type="entry name" value="Toxin ADP-ribosyltransferase, Chain A, domain 1"/>
    <property type="match status" value="1"/>
</dbReference>
<sequence>MQKKFRIFFVFAIFLIFITGICTAKAYANDDVRPDYKKDEHAAKEYGDKKANEFKEKLTKVEKGTLVDITRENYMNLKELNRRFDTGDEIGKVEDLEDYLEIVEELETLFDKKTDKTTATQYIYSFLSPENLGFSTNDYFDNSKEIDQEKFVDFINSFQYFHVNGYVLGDLYQRAPNNEERIIMKLKVPRGTEIMYLGGSEILLNKDIGVLVDRISLVNEGRQYIKIEAELVPEEVVIKELQVDEKILNDRIKYEIGIDENRIHLEAKSFRTNLVAERAKNIIDYYFANFPSPLLKEVFTKKLDMQSNYLQLNYVDKSILSKEEEKEVGHYNFFTNEITVDLSARQFMEEPEYKFADGFYKTAAHELGHAVDCLLLGTEESSWSETDRKFINLYLEESKNLTNEVTSLVYDPETDSMVLYGTTESAEYFAEVFSAMYSSEEHLKILIWELVPNTCKYIEEKMKPYM</sequence>
<dbReference type="InterPro" id="IPR024079">
    <property type="entry name" value="MetalloPept_cat_dom_sf"/>
</dbReference>
<dbReference type="Proteomes" id="UP000182152">
    <property type="component" value="Unassembled WGS sequence"/>
</dbReference>
<evidence type="ECO:0000259" key="2">
    <source>
        <dbReference type="Pfam" id="PF03496"/>
    </source>
</evidence>
<dbReference type="Gene3D" id="3.40.390.10">
    <property type="entry name" value="Collagenase (Catalytic Domain)"/>
    <property type="match status" value="1"/>
</dbReference>